<dbReference type="GO" id="GO:0004993">
    <property type="term" value="F:G protein-coupled serotonin receptor activity"/>
    <property type="evidence" value="ECO:0007669"/>
    <property type="project" value="UniProtKB-ARBA"/>
</dbReference>
<sequence>MNASVTTENGTQRVAWTELGADVLSLGAFLGWLSMVTAGGNLLVILAVAIVKKLRTPSNFLILSLAVSDLFVGLLVMPIAALPEMFNYWPLNEALCDMYISLDMSLCTASILNLCAISVDRYLAITRPLRYAAKRTPKRMAIMIGIAWIASALIVIPALFGFKEEWKPGTCEYSTSLIYQVYATAGAFYIPLIVMIVLYGRIFTLARRISQEDAKQKKATEGATNYSTPMFPNDNNNIRGFSEIRRGSDQLSHFERTPESSRANGGLGMPQFKNSQPEMERSGKKSADRYPLPPSDLCRRHAPRPLNKNYYSELIQKLGTPPPIENIDETQSEKQSVPPSPSGLSYAEEFEERVRALKKLRAEFFAAPPSRHCSSIIFDLSKHTPVVPRLSLTTDSIGKTENGLSTEPRSSPRTRSPLHQSHSMREPGAAETGARKQARASVPVPPKLSISYCAEEPILVCSPSQASDALTNWTVVDPDKEDSRKGSLLTAQLNNAPSSQPIPRLRSRLRGSITNTAVSNETKEFSDRPSLLVLPNVPQSRRLSTPPTWNRENNHRKSSFMHSSATRLLHRSSDHSVSGSRSRAASWASIRLPMRKRSRGHSETKAIKTLGVIMGCFCLCWVPFFIIALARPMYKVVTGNALYVPPAVESLFLWLGYVNSTINPVIYAIFNREFRMPFREILLCRCRSINARLRSKRYATEYGMAASTGSAVGGMCDTSASVTHSTIMKRRSNHFVGMYRHPMDFGNNTMSGPQRHYTDSLDIPGSQRPRRPSSVMPIIR</sequence>
<evidence type="ECO:0000256" key="5">
    <source>
        <dbReference type="ARBA" id="ARBA00023040"/>
    </source>
</evidence>
<reference evidence="14" key="1">
    <citation type="submission" date="2024-06" db="EMBL/GenBank/DDBJ databases">
        <authorList>
            <person name="Liu X."/>
            <person name="Lenzi L."/>
            <person name="Haldenby T S."/>
            <person name="Uol C."/>
        </authorList>
    </citation>
    <scope>NUCLEOTIDE SEQUENCE</scope>
</reference>
<protein>
    <recommendedName>
        <fullName evidence="13">G-protein coupled receptors family 1 profile domain-containing protein</fullName>
    </recommendedName>
</protein>
<dbReference type="InterPro" id="IPR000995">
    <property type="entry name" value="Musac_Ach_rcpt"/>
</dbReference>
<evidence type="ECO:0000256" key="2">
    <source>
        <dbReference type="ARBA" id="ARBA00022475"/>
    </source>
</evidence>
<feature type="compositionally biased region" description="Basic and acidic residues" evidence="11">
    <location>
        <begin position="249"/>
        <end position="259"/>
    </location>
</feature>
<feature type="transmembrane region" description="Helical" evidence="12">
    <location>
        <begin position="60"/>
        <end position="80"/>
    </location>
</feature>
<accession>A0AAV2TQY8</accession>
<evidence type="ECO:0000256" key="7">
    <source>
        <dbReference type="ARBA" id="ARBA00023157"/>
    </source>
</evidence>
<evidence type="ECO:0000256" key="3">
    <source>
        <dbReference type="ARBA" id="ARBA00022692"/>
    </source>
</evidence>
<dbReference type="GO" id="GO:0045202">
    <property type="term" value="C:synapse"/>
    <property type="evidence" value="ECO:0007669"/>
    <property type="project" value="GOC"/>
</dbReference>
<organism evidence="14 15">
    <name type="scientific">Calicophoron daubneyi</name>
    <name type="common">Rumen fluke</name>
    <name type="synonym">Paramphistomum daubneyi</name>
    <dbReference type="NCBI Taxonomy" id="300641"/>
    <lineage>
        <taxon>Eukaryota</taxon>
        <taxon>Metazoa</taxon>
        <taxon>Spiralia</taxon>
        <taxon>Lophotrochozoa</taxon>
        <taxon>Platyhelminthes</taxon>
        <taxon>Trematoda</taxon>
        <taxon>Digenea</taxon>
        <taxon>Plagiorchiida</taxon>
        <taxon>Pronocephalata</taxon>
        <taxon>Paramphistomoidea</taxon>
        <taxon>Paramphistomidae</taxon>
        <taxon>Calicophoron</taxon>
    </lineage>
</organism>
<feature type="region of interest" description="Disordered" evidence="11">
    <location>
        <begin position="318"/>
        <end position="345"/>
    </location>
</feature>
<dbReference type="FunFam" id="1.20.1070.10:FF:000523">
    <property type="entry name" value="5-hydroxytryptamine receptor 2B"/>
    <property type="match status" value="1"/>
</dbReference>
<evidence type="ECO:0000256" key="9">
    <source>
        <dbReference type="ARBA" id="ARBA00023224"/>
    </source>
</evidence>
<evidence type="ECO:0000313" key="15">
    <source>
        <dbReference type="Proteomes" id="UP001497525"/>
    </source>
</evidence>
<comment type="similarity">
    <text evidence="10">Belongs to the G-protein coupled receptor 1 family.</text>
</comment>
<dbReference type="PRINTS" id="PR00243">
    <property type="entry name" value="MUSCARINICR"/>
</dbReference>
<gene>
    <name evidence="14" type="ORF">CDAUBV1_LOCUS14390</name>
</gene>
<evidence type="ECO:0000256" key="1">
    <source>
        <dbReference type="ARBA" id="ARBA00004651"/>
    </source>
</evidence>
<dbReference type="GO" id="GO:0071880">
    <property type="term" value="P:adenylate cyclase-activating adrenergic receptor signaling pathway"/>
    <property type="evidence" value="ECO:0007669"/>
    <property type="project" value="TreeGrafter"/>
</dbReference>
<feature type="region of interest" description="Disordered" evidence="11">
    <location>
        <begin position="391"/>
        <end position="442"/>
    </location>
</feature>
<dbReference type="Pfam" id="PF00001">
    <property type="entry name" value="7tm_1"/>
    <property type="match status" value="2"/>
</dbReference>
<feature type="transmembrane region" description="Helical" evidence="12">
    <location>
        <begin position="29"/>
        <end position="51"/>
    </location>
</feature>
<comment type="caution">
    <text evidence="14">The sequence shown here is derived from an EMBL/GenBank/DDBJ whole genome shotgun (WGS) entry which is preliminary data.</text>
</comment>
<dbReference type="AlphaFoldDB" id="A0AAV2TQY8"/>
<feature type="transmembrane region" description="Helical" evidence="12">
    <location>
        <begin position="651"/>
        <end position="670"/>
    </location>
</feature>
<evidence type="ECO:0000256" key="6">
    <source>
        <dbReference type="ARBA" id="ARBA00023136"/>
    </source>
</evidence>
<dbReference type="PANTHER" id="PTHR24248:SF199">
    <property type="entry name" value="IP13425P-RELATED"/>
    <property type="match status" value="1"/>
</dbReference>
<dbReference type="GO" id="GO:0043410">
    <property type="term" value="P:positive regulation of MAPK cascade"/>
    <property type="evidence" value="ECO:0007669"/>
    <property type="project" value="TreeGrafter"/>
</dbReference>
<feature type="compositionally biased region" description="Polar residues" evidence="11">
    <location>
        <begin position="391"/>
        <end position="407"/>
    </location>
</feature>
<dbReference type="Proteomes" id="UP001497525">
    <property type="component" value="Unassembled WGS sequence"/>
</dbReference>
<evidence type="ECO:0000256" key="12">
    <source>
        <dbReference type="SAM" id="Phobius"/>
    </source>
</evidence>
<dbReference type="PRINTS" id="PR00237">
    <property type="entry name" value="GPCRRHODOPSN"/>
</dbReference>
<feature type="region of interest" description="Disordered" evidence="11">
    <location>
        <begin position="749"/>
        <end position="780"/>
    </location>
</feature>
<comment type="subcellular location">
    <subcellularLocation>
        <location evidence="1">Cell membrane</location>
        <topology evidence="1">Multi-pass membrane protein</topology>
    </subcellularLocation>
</comment>
<feature type="compositionally biased region" description="Basic and acidic residues" evidence="11">
    <location>
        <begin position="278"/>
        <end position="288"/>
    </location>
</feature>
<dbReference type="EMBL" id="CAXLJL010000600">
    <property type="protein sequence ID" value="CAL5139359.1"/>
    <property type="molecule type" value="Genomic_DNA"/>
</dbReference>
<feature type="compositionally biased region" description="Low complexity" evidence="11">
    <location>
        <begin position="408"/>
        <end position="417"/>
    </location>
</feature>
<evidence type="ECO:0000256" key="4">
    <source>
        <dbReference type="ARBA" id="ARBA00022989"/>
    </source>
</evidence>
<feature type="compositionally biased region" description="Polar residues" evidence="11">
    <location>
        <begin position="537"/>
        <end position="551"/>
    </location>
</feature>
<dbReference type="PROSITE" id="PS50262">
    <property type="entry name" value="G_PROTEIN_RECEP_F1_2"/>
    <property type="match status" value="1"/>
</dbReference>
<keyword evidence="6 12" id="KW-0472">Membrane</keyword>
<keyword evidence="4 12" id="KW-1133">Transmembrane helix</keyword>
<dbReference type="SUPFAM" id="SSF81321">
    <property type="entry name" value="Family A G protein-coupled receptor-like"/>
    <property type="match status" value="1"/>
</dbReference>
<evidence type="ECO:0000313" key="14">
    <source>
        <dbReference type="EMBL" id="CAL5139359.1"/>
    </source>
</evidence>
<evidence type="ECO:0000256" key="8">
    <source>
        <dbReference type="ARBA" id="ARBA00023170"/>
    </source>
</evidence>
<keyword evidence="5 10" id="KW-0297">G-protein coupled receptor</keyword>
<feature type="domain" description="G-protein coupled receptors family 1 profile" evidence="13">
    <location>
        <begin position="40"/>
        <end position="667"/>
    </location>
</feature>
<feature type="region of interest" description="Disordered" evidence="11">
    <location>
        <begin position="249"/>
        <end position="303"/>
    </location>
</feature>
<feature type="transmembrane region" description="Helical" evidence="12">
    <location>
        <begin position="606"/>
        <end position="631"/>
    </location>
</feature>
<feature type="transmembrane region" description="Helical" evidence="12">
    <location>
        <begin position="100"/>
        <end position="119"/>
    </location>
</feature>
<dbReference type="InterPro" id="IPR017452">
    <property type="entry name" value="GPCR_Rhodpsn_7TM"/>
</dbReference>
<dbReference type="SMART" id="SM01381">
    <property type="entry name" value="7TM_GPCR_Srsx"/>
    <property type="match status" value="1"/>
</dbReference>
<keyword evidence="9 10" id="KW-0807">Transducer</keyword>
<feature type="transmembrane region" description="Helical" evidence="12">
    <location>
        <begin position="140"/>
        <end position="162"/>
    </location>
</feature>
<dbReference type="PANTHER" id="PTHR24248">
    <property type="entry name" value="ADRENERGIC RECEPTOR-RELATED G-PROTEIN COUPLED RECEPTOR"/>
    <property type="match status" value="1"/>
</dbReference>
<proteinExistence type="inferred from homology"/>
<dbReference type="CDD" id="cd15329">
    <property type="entry name" value="7tmA_5-HT7"/>
    <property type="match status" value="1"/>
</dbReference>
<evidence type="ECO:0000256" key="11">
    <source>
        <dbReference type="SAM" id="MobiDB-lite"/>
    </source>
</evidence>
<keyword evidence="8 10" id="KW-0675">Receptor</keyword>
<keyword evidence="2" id="KW-1003">Cell membrane</keyword>
<dbReference type="InterPro" id="IPR000276">
    <property type="entry name" value="GPCR_Rhodpsn"/>
</dbReference>
<feature type="transmembrane region" description="Helical" evidence="12">
    <location>
        <begin position="177"/>
        <end position="199"/>
    </location>
</feature>
<dbReference type="PROSITE" id="PS00237">
    <property type="entry name" value="G_PROTEIN_RECEP_F1_1"/>
    <property type="match status" value="1"/>
</dbReference>
<keyword evidence="7" id="KW-1015">Disulfide bond</keyword>
<keyword evidence="3 10" id="KW-0812">Transmembrane</keyword>
<evidence type="ECO:0000256" key="10">
    <source>
        <dbReference type="RuleBase" id="RU000688"/>
    </source>
</evidence>
<dbReference type="GO" id="GO:0005886">
    <property type="term" value="C:plasma membrane"/>
    <property type="evidence" value="ECO:0007669"/>
    <property type="project" value="UniProtKB-SubCell"/>
</dbReference>
<feature type="region of interest" description="Disordered" evidence="11">
    <location>
        <begin position="536"/>
        <end position="555"/>
    </location>
</feature>
<name>A0AAV2TQY8_CALDB</name>
<dbReference type="GO" id="GO:0016907">
    <property type="term" value="F:G protein-coupled acetylcholine receptor activity"/>
    <property type="evidence" value="ECO:0007669"/>
    <property type="project" value="InterPro"/>
</dbReference>
<dbReference type="Gene3D" id="1.20.1070.10">
    <property type="entry name" value="Rhodopsin 7-helix transmembrane proteins"/>
    <property type="match status" value="2"/>
</dbReference>
<evidence type="ECO:0000259" key="13">
    <source>
        <dbReference type="PROSITE" id="PS50262"/>
    </source>
</evidence>